<reference evidence="1" key="1">
    <citation type="submission" date="2022-05" db="EMBL/GenBank/DDBJ databases">
        <title>Single-amplified genomics reveal most streamlined microbe among free-living bacteria.</title>
        <authorList>
            <person name="Roda-Garcia J."/>
            <person name="Haro-Moreno J.M."/>
            <person name="Rodriguez-Valera F."/>
            <person name="Almagro-Moreno S."/>
            <person name="Lopez-Perez M."/>
        </authorList>
    </citation>
    <scope>NUCLEOTIDE SEQUENCE</scope>
    <source>
        <strain evidence="1">TMED112-D2-2</strain>
    </source>
</reference>
<sequence>MKKLILITASLFSLCIASDDLNEKKISDITVEQLTDIVRQIVQETIEKCVVTGDMEGRAKFNLAVEGEVVAQMICKFDEEANLVEEK</sequence>
<evidence type="ECO:0000313" key="2">
    <source>
        <dbReference type="Proteomes" id="UP001056381"/>
    </source>
</evidence>
<dbReference type="Proteomes" id="UP001056381">
    <property type="component" value="Chromosome"/>
</dbReference>
<evidence type="ECO:0000313" key="1">
    <source>
        <dbReference type="EMBL" id="URQ63039.1"/>
    </source>
</evidence>
<organism evidence="1 2">
    <name type="scientific">SAR86 cluster bacterium</name>
    <dbReference type="NCBI Taxonomy" id="2030880"/>
    <lineage>
        <taxon>Bacteria</taxon>
        <taxon>Pseudomonadati</taxon>
        <taxon>Pseudomonadota</taxon>
        <taxon>Gammaproteobacteria</taxon>
        <taxon>SAR86 cluster</taxon>
    </lineage>
</organism>
<accession>A0A368C3G2</accession>
<protein>
    <submittedName>
        <fullName evidence="1">Uncharacterized protein</fullName>
    </submittedName>
</protein>
<keyword evidence="2" id="KW-1185">Reference proteome</keyword>
<dbReference type="EMBL" id="CP097966">
    <property type="protein sequence ID" value="URQ63039.1"/>
    <property type="molecule type" value="Genomic_DNA"/>
</dbReference>
<name>A0A368C3G2_9GAMM</name>
<dbReference type="AlphaFoldDB" id="A0A368C3G2"/>
<gene>
    <name evidence="1" type="ORF">M9B40_04780</name>
</gene>
<proteinExistence type="predicted"/>